<dbReference type="PANTHER" id="PTHR43717:SF1">
    <property type="entry name" value="ANAEROBIC NITRIC OXIDE REDUCTASE FLAVORUBREDOXIN"/>
    <property type="match status" value="1"/>
</dbReference>
<proteinExistence type="predicted"/>
<dbReference type="AlphaFoldDB" id="A0A7C5XH73"/>
<dbReference type="InterPro" id="IPR016440">
    <property type="entry name" value="Rubredoxin-O_OxRdtase"/>
</dbReference>
<dbReference type="GO" id="GO:0016491">
    <property type="term" value="F:oxidoreductase activity"/>
    <property type="evidence" value="ECO:0007669"/>
    <property type="project" value="InterPro"/>
</dbReference>
<evidence type="ECO:0000313" key="2">
    <source>
        <dbReference type="EMBL" id="HHP82259.1"/>
    </source>
</evidence>
<dbReference type="GO" id="GO:0046872">
    <property type="term" value="F:metal ion binding"/>
    <property type="evidence" value="ECO:0007669"/>
    <property type="project" value="InterPro"/>
</dbReference>
<dbReference type="InterPro" id="IPR045761">
    <property type="entry name" value="ODP_dom"/>
</dbReference>
<dbReference type="SUPFAM" id="SSF56281">
    <property type="entry name" value="Metallo-hydrolase/oxidoreductase"/>
    <property type="match status" value="1"/>
</dbReference>
<dbReference type="Pfam" id="PF19583">
    <property type="entry name" value="ODP"/>
    <property type="match status" value="1"/>
</dbReference>
<dbReference type="Gene3D" id="3.60.15.10">
    <property type="entry name" value="Ribonuclease Z/Hydroxyacylglutathione hydrolase-like"/>
    <property type="match status" value="1"/>
</dbReference>
<accession>A0A7C5XH73</accession>
<dbReference type="InterPro" id="IPR029039">
    <property type="entry name" value="Flavoprotein-like_sf"/>
</dbReference>
<protein>
    <submittedName>
        <fullName evidence="2">FprA family A-type flavoprotein</fullName>
    </submittedName>
</protein>
<feature type="domain" description="Flavodoxin-like" evidence="1">
    <location>
        <begin position="259"/>
        <end position="397"/>
    </location>
</feature>
<dbReference type="InterPro" id="IPR008254">
    <property type="entry name" value="Flavodoxin/NO_synth"/>
</dbReference>
<comment type="caution">
    <text evidence="2">The sequence shown here is derived from an EMBL/GenBank/DDBJ whole genome shotgun (WGS) entry which is preliminary data.</text>
</comment>
<dbReference type="GO" id="GO:0010181">
    <property type="term" value="F:FMN binding"/>
    <property type="evidence" value="ECO:0007669"/>
    <property type="project" value="InterPro"/>
</dbReference>
<dbReference type="InterPro" id="IPR001279">
    <property type="entry name" value="Metallo-B-lactamas"/>
</dbReference>
<evidence type="ECO:0000259" key="1">
    <source>
        <dbReference type="PROSITE" id="PS50902"/>
    </source>
</evidence>
<gene>
    <name evidence="2" type="ORF">ENM84_06315</name>
</gene>
<dbReference type="PANTHER" id="PTHR43717">
    <property type="entry name" value="ANAEROBIC NITRIC OXIDE REDUCTASE FLAVORUBREDOXIN"/>
    <property type="match status" value="1"/>
</dbReference>
<dbReference type="EMBL" id="DRZI01000269">
    <property type="protein sequence ID" value="HHP82259.1"/>
    <property type="molecule type" value="Genomic_DNA"/>
</dbReference>
<dbReference type="PIRSF" id="PIRSF005243">
    <property type="entry name" value="ROO"/>
    <property type="match status" value="1"/>
</dbReference>
<name>A0A7C5XH73_9CREN</name>
<sequence>MFLSIRPRAIVDNVYWVGVNDYVKDLFESLWPLTFGISYNAYTVIGRDGVALIDTVDERYAYEYIGKVKEVIGDFSKIRYIVVNHLEPDHHGATSIALELIPNAKLVTTSIGSKILYSIYRVPRDRVVVVKDGDKIDLGGKTLRFIYTPWLHWPETMVTYLEEDKLLFSCDAFGSYGALQNGLFDDELDMDFYIEEARRYFSNIVAKYTKNVLDAIKKLEKIDIKIIAPSHGPIYRSNPNRIVDLYKKWSQSDADKNRVLVIYGSMYGRGEAIVDRIVDRLRKENLIVVEHNASLSHPSYILSDLIESYTTILVYPSYDAGIFPYIDNILRIFQLKQVGIGRYVAIVNTYAWASTAKQATEMLLKAGFKIIEPVVETKAIPDEEENKKIEQLLNNIISISKQ</sequence>
<dbReference type="GO" id="GO:0009055">
    <property type="term" value="F:electron transfer activity"/>
    <property type="evidence" value="ECO:0007669"/>
    <property type="project" value="InterPro"/>
</dbReference>
<dbReference type="SMART" id="SM00849">
    <property type="entry name" value="Lactamase_B"/>
    <property type="match status" value="1"/>
</dbReference>
<dbReference type="PROSITE" id="PS50902">
    <property type="entry name" value="FLAVODOXIN_LIKE"/>
    <property type="match status" value="1"/>
</dbReference>
<dbReference type="Gene3D" id="3.40.50.360">
    <property type="match status" value="1"/>
</dbReference>
<dbReference type="InterPro" id="IPR036866">
    <property type="entry name" value="RibonucZ/Hydroxyglut_hydro"/>
</dbReference>
<dbReference type="SUPFAM" id="SSF52218">
    <property type="entry name" value="Flavoproteins"/>
    <property type="match status" value="1"/>
</dbReference>
<reference evidence="2" key="1">
    <citation type="journal article" date="2020" name="mSystems">
        <title>Genome- and Community-Level Interaction Insights into Carbon Utilization and Element Cycling Functions of Hydrothermarchaeota in Hydrothermal Sediment.</title>
        <authorList>
            <person name="Zhou Z."/>
            <person name="Liu Y."/>
            <person name="Xu W."/>
            <person name="Pan J."/>
            <person name="Luo Z.H."/>
            <person name="Li M."/>
        </authorList>
    </citation>
    <scope>NUCLEOTIDE SEQUENCE [LARGE SCALE GENOMIC DNA]</scope>
    <source>
        <strain evidence="2">SpSt-1121</strain>
    </source>
</reference>
<organism evidence="2">
    <name type="scientific">Ignisphaera aggregans</name>
    <dbReference type="NCBI Taxonomy" id="334771"/>
    <lineage>
        <taxon>Archaea</taxon>
        <taxon>Thermoproteota</taxon>
        <taxon>Thermoprotei</taxon>
        <taxon>Desulfurococcales</taxon>
        <taxon>Desulfurococcaceae</taxon>
        <taxon>Ignisphaera</taxon>
    </lineage>
</organism>
<dbReference type="CDD" id="cd07709">
    <property type="entry name" value="flavodiiron_proteins_MBL-fold"/>
    <property type="match status" value="1"/>
</dbReference>